<reference evidence="5" key="1">
    <citation type="submission" date="2022-07" db="EMBL/GenBank/DDBJ databases">
        <title>Parvularcula maris sp. nov., an algicidal bacterium isolated from seawater.</title>
        <authorList>
            <person name="Li F."/>
        </authorList>
    </citation>
    <scope>NUCLEOTIDE SEQUENCE</scope>
    <source>
        <strain evidence="5">BGMRC 0090</strain>
    </source>
</reference>
<dbReference type="SUPFAM" id="SSF53822">
    <property type="entry name" value="Periplasmic binding protein-like I"/>
    <property type="match status" value="1"/>
</dbReference>
<dbReference type="GO" id="GO:0000976">
    <property type="term" value="F:transcription cis-regulatory region binding"/>
    <property type="evidence" value="ECO:0007669"/>
    <property type="project" value="TreeGrafter"/>
</dbReference>
<accession>A0A9X2LDD2</accession>
<dbReference type="Pfam" id="PF00356">
    <property type="entry name" value="LacI"/>
    <property type="match status" value="1"/>
</dbReference>
<evidence type="ECO:0000313" key="5">
    <source>
        <dbReference type="EMBL" id="MCQ8186457.1"/>
    </source>
</evidence>
<dbReference type="PANTHER" id="PTHR30146">
    <property type="entry name" value="LACI-RELATED TRANSCRIPTIONAL REPRESSOR"/>
    <property type="match status" value="1"/>
</dbReference>
<sequence>MSKTAAKDRTQITMRDIARMAGVSESTVSRALAGSQLVAEHTRLRILELARSTKYAVNEHARNLALGQTRTIEVLFPIERGTLQRVSDPFFVDMVAELIDALSTHDYDVLLSTSPPWSEVRPGCAFLGGRADGVIFVGQGRHREEIAEFARDNRIVVTWGAGGRRDEGCVIGTDNVRGGYLAARHLIALGRRQIAFLGDCTLPEIEERYEGYCAALREAGMEPGDALRINAPFDIDGARTVTVGLDRFGRHFDAIFAASDMIAMAAMANLQAAGARIPDDVAVVGFDDVAMAAHMHPALTTVRQNIAEGAQLMTAKIMAMLQGEKPKGEMLPAKLIIRDSCGAPLSMRQESGDQT</sequence>
<dbReference type="PANTHER" id="PTHR30146:SF120">
    <property type="entry name" value="ALANINE RACEMASE"/>
    <property type="match status" value="1"/>
</dbReference>
<dbReference type="InterPro" id="IPR028082">
    <property type="entry name" value="Peripla_BP_I"/>
</dbReference>
<dbReference type="InterPro" id="IPR010982">
    <property type="entry name" value="Lambda_DNA-bd_dom_sf"/>
</dbReference>
<dbReference type="CDD" id="cd01392">
    <property type="entry name" value="HTH_LacI"/>
    <property type="match status" value="1"/>
</dbReference>
<dbReference type="GO" id="GO:0003700">
    <property type="term" value="F:DNA-binding transcription factor activity"/>
    <property type="evidence" value="ECO:0007669"/>
    <property type="project" value="TreeGrafter"/>
</dbReference>
<evidence type="ECO:0000313" key="6">
    <source>
        <dbReference type="Proteomes" id="UP001142610"/>
    </source>
</evidence>
<dbReference type="AlphaFoldDB" id="A0A9X2LDD2"/>
<evidence type="ECO:0000259" key="4">
    <source>
        <dbReference type="PROSITE" id="PS50932"/>
    </source>
</evidence>
<dbReference type="Proteomes" id="UP001142610">
    <property type="component" value="Unassembled WGS sequence"/>
</dbReference>
<keyword evidence="3" id="KW-0804">Transcription</keyword>
<dbReference type="Gene3D" id="1.10.260.40">
    <property type="entry name" value="lambda repressor-like DNA-binding domains"/>
    <property type="match status" value="1"/>
</dbReference>
<dbReference type="RefSeq" id="WP_256620381.1">
    <property type="nucleotide sequence ID" value="NZ_JANIBC010000019.1"/>
</dbReference>
<keyword evidence="6" id="KW-1185">Reference proteome</keyword>
<dbReference type="SUPFAM" id="SSF47413">
    <property type="entry name" value="lambda repressor-like DNA-binding domains"/>
    <property type="match status" value="1"/>
</dbReference>
<dbReference type="EMBL" id="JANIBC010000019">
    <property type="protein sequence ID" value="MCQ8186457.1"/>
    <property type="molecule type" value="Genomic_DNA"/>
</dbReference>
<evidence type="ECO:0000256" key="1">
    <source>
        <dbReference type="ARBA" id="ARBA00023015"/>
    </source>
</evidence>
<keyword evidence="1" id="KW-0805">Transcription regulation</keyword>
<dbReference type="SMART" id="SM00354">
    <property type="entry name" value="HTH_LACI"/>
    <property type="match status" value="1"/>
</dbReference>
<dbReference type="InterPro" id="IPR046335">
    <property type="entry name" value="LacI/GalR-like_sensor"/>
</dbReference>
<dbReference type="InterPro" id="IPR000843">
    <property type="entry name" value="HTH_LacI"/>
</dbReference>
<organism evidence="5 6">
    <name type="scientific">Parvularcula maris</name>
    <dbReference type="NCBI Taxonomy" id="2965077"/>
    <lineage>
        <taxon>Bacteria</taxon>
        <taxon>Pseudomonadati</taxon>
        <taxon>Pseudomonadota</taxon>
        <taxon>Alphaproteobacteria</taxon>
        <taxon>Parvularculales</taxon>
        <taxon>Parvularculaceae</taxon>
        <taxon>Parvularcula</taxon>
    </lineage>
</organism>
<comment type="caution">
    <text evidence="5">The sequence shown here is derived from an EMBL/GenBank/DDBJ whole genome shotgun (WGS) entry which is preliminary data.</text>
</comment>
<name>A0A9X2LDD2_9PROT</name>
<feature type="domain" description="HTH lacI-type" evidence="4">
    <location>
        <begin position="12"/>
        <end position="66"/>
    </location>
</feature>
<dbReference type="Gene3D" id="3.40.50.2300">
    <property type="match status" value="2"/>
</dbReference>
<keyword evidence="2" id="KW-0238">DNA-binding</keyword>
<evidence type="ECO:0000256" key="3">
    <source>
        <dbReference type="ARBA" id="ARBA00023163"/>
    </source>
</evidence>
<gene>
    <name evidence="5" type="ORF">NOG11_13830</name>
</gene>
<protein>
    <submittedName>
        <fullName evidence="5">Substrate-binding domain-containing protein</fullName>
    </submittedName>
</protein>
<evidence type="ECO:0000256" key="2">
    <source>
        <dbReference type="ARBA" id="ARBA00023125"/>
    </source>
</evidence>
<proteinExistence type="predicted"/>
<dbReference type="Pfam" id="PF13377">
    <property type="entry name" value="Peripla_BP_3"/>
    <property type="match status" value="1"/>
</dbReference>
<dbReference type="PROSITE" id="PS50932">
    <property type="entry name" value="HTH_LACI_2"/>
    <property type="match status" value="1"/>
</dbReference>
<dbReference type="PROSITE" id="PS00356">
    <property type="entry name" value="HTH_LACI_1"/>
    <property type="match status" value="1"/>
</dbReference>